<gene>
    <name evidence="1" type="ORF">M6B38_311825</name>
</gene>
<dbReference type="AlphaFoldDB" id="A0AAX6HH03"/>
<evidence type="ECO:0000313" key="1">
    <source>
        <dbReference type="EMBL" id="KAJ6839851.1"/>
    </source>
</evidence>
<accession>A0AAX6HH03</accession>
<name>A0AAX6HH03_IRIPA</name>
<dbReference type="Proteomes" id="UP001140949">
    <property type="component" value="Unassembled WGS sequence"/>
</dbReference>
<proteinExistence type="predicted"/>
<reference evidence="1" key="1">
    <citation type="journal article" date="2023" name="GigaByte">
        <title>Genome assembly of the bearded iris, Iris pallida Lam.</title>
        <authorList>
            <person name="Bruccoleri R.E."/>
            <person name="Oakeley E.J."/>
            <person name="Faust A.M.E."/>
            <person name="Altorfer M."/>
            <person name="Dessus-Babus S."/>
            <person name="Burckhardt D."/>
            <person name="Oertli M."/>
            <person name="Naumann U."/>
            <person name="Petersen F."/>
            <person name="Wong J."/>
        </authorList>
    </citation>
    <scope>NUCLEOTIDE SEQUENCE</scope>
    <source>
        <strain evidence="1">GSM-AAB239-AS_SAM_17_03QT</strain>
    </source>
</reference>
<comment type="caution">
    <text evidence="1">The sequence shown here is derived from an EMBL/GenBank/DDBJ whole genome shotgun (WGS) entry which is preliminary data.</text>
</comment>
<dbReference type="EMBL" id="JANAVB010009599">
    <property type="protein sequence ID" value="KAJ6839851.1"/>
    <property type="molecule type" value="Genomic_DNA"/>
</dbReference>
<sequence>MGSFLGQVPPSPSILSPGALFSLAEVVKEKLKEVIPELIEFWLYLDLEDHTHFIVGIGDRGVMHKKISLDVKVSHLCYFPDDKFLVMVSQIGCMGTILHARNSLKNEGACSE</sequence>
<keyword evidence="2" id="KW-1185">Reference proteome</keyword>
<evidence type="ECO:0000313" key="2">
    <source>
        <dbReference type="Proteomes" id="UP001140949"/>
    </source>
</evidence>
<reference evidence="1" key="2">
    <citation type="submission" date="2023-04" db="EMBL/GenBank/DDBJ databases">
        <authorList>
            <person name="Bruccoleri R.E."/>
            <person name="Oakeley E.J."/>
            <person name="Faust A.-M."/>
            <person name="Dessus-Babus S."/>
            <person name="Altorfer M."/>
            <person name="Burckhardt D."/>
            <person name="Oertli M."/>
            <person name="Naumann U."/>
            <person name="Petersen F."/>
            <person name="Wong J."/>
        </authorList>
    </citation>
    <scope>NUCLEOTIDE SEQUENCE</scope>
    <source>
        <strain evidence="1">GSM-AAB239-AS_SAM_17_03QT</strain>
        <tissue evidence="1">Leaf</tissue>
    </source>
</reference>
<protein>
    <submittedName>
        <fullName evidence="1">F-box/kelch-repeat protein-like</fullName>
    </submittedName>
</protein>
<organism evidence="1 2">
    <name type="scientific">Iris pallida</name>
    <name type="common">Sweet iris</name>
    <dbReference type="NCBI Taxonomy" id="29817"/>
    <lineage>
        <taxon>Eukaryota</taxon>
        <taxon>Viridiplantae</taxon>
        <taxon>Streptophyta</taxon>
        <taxon>Embryophyta</taxon>
        <taxon>Tracheophyta</taxon>
        <taxon>Spermatophyta</taxon>
        <taxon>Magnoliopsida</taxon>
        <taxon>Liliopsida</taxon>
        <taxon>Asparagales</taxon>
        <taxon>Iridaceae</taxon>
        <taxon>Iridoideae</taxon>
        <taxon>Irideae</taxon>
        <taxon>Iris</taxon>
    </lineage>
</organism>